<dbReference type="InterPro" id="IPR027417">
    <property type="entry name" value="P-loop_NTPase"/>
</dbReference>
<dbReference type="Pfam" id="PF17871">
    <property type="entry name" value="AAA_lid_9"/>
    <property type="match status" value="1"/>
</dbReference>
<dbReference type="Gene3D" id="1.10.8.60">
    <property type="match status" value="2"/>
</dbReference>
<keyword evidence="11" id="KW-0378">Hydrolase</keyword>
<dbReference type="RefSeq" id="WP_031413178.1">
    <property type="nucleotide sequence ID" value="NZ_CP011074.1"/>
</dbReference>
<feature type="coiled-coil region" evidence="7">
    <location>
        <begin position="420"/>
        <end position="470"/>
    </location>
</feature>
<dbReference type="GO" id="GO:0006508">
    <property type="term" value="P:proteolysis"/>
    <property type="evidence" value="ECO:0007669"/>
    <property type="project" value="UniProtKB-KW"/>
</dbReference>
<keyword evidence="1 5" id="KW-0677">Repeat</keyword>
<dbReference type="PROSITE" id="PS51903">
    <property type="entry name" value="CLP_R"/>
    <property type="match status" value="1"/>
</dbReference>
<evidence type="ECO:0000256" key="6">
    <source>
        <dbReference type="RuleBase" id="RU004432"/>
    </source>
</evidence>
<keyword evidence="3 6" id="KW-0067">ATP-binding</keyword>
<dbReference type="PANTHER" id="PTHR11638">
    <property type="entry name" value="ATP-DEPENDENT CLP PROTEASE"/>
    <property type="match status" value="1"/>
</dbReference>
<evidence type="ECO:0000259" key="9">
    <source>
        <dbReference type="PROSITE" id="PS50151"/>
    </source>
</evidence>
<evidence type="ECO:0000259" key="10">
    <source>
        <dbReference type="PROSITE" id="PS51903"/>
    </source>
</evidence>
<keyword evidence="11" id="KW-0645">Protease</keyword>
<dbReference type="InterPro" id="IPR004176">
    <property type="entry name" value="Clp_R_N"/>
</dbReference>
<evidence type="ECO:0000256" key="1">
    <source>
        <dbReference type="ARBA" id="ARBA00022737"/>
    </source>
</evidence>
<dbReference type="PRINTS" id="PR00300">
    <property type="entry name" value="CLPPROTEASEA"/>
</dbReference>
<keyword evidence="4 6" id="KW-0143">Chaperone</keyword>
<keyword evidence="2 6" id="KW-0547">Nucleotide-binding</keyword>
<dbReference type="PROSITE" id="PS50151">
    <property type="entry name" value="UVR"/>
    <property type="match status" value="1"/>
</dbReference>
<dbReference type="PANTHER" id="PTHR11638:SF18">
    <property type="entry name" value="HEAT SHOCK PROTEIN 104"/>
    <property type="match status" value="1"/>
</dbReference>
<dbReference type="EMBL" id="CP011074">
    <property type="protein sequence ID" value="AKF94138.1"/>
    <property type="molecule type" value="Genomic_DNA"/>
</dbReference>
<dbReference type="InterPro" id="IPR001943">
    <property type="entry name" value="UVR_dom"/>
</dbReference>
<feature type="compositionally biased region" description="Polar residues" evidence="8">
    <location>
        <begin position="151"/>
        <end position="169"/>
    </location>
</feature>
<dbReference type="GO" id="GO:0034605">
    <property type="term" value="P:cellular response to heat"/>
    <property type="evidence" value="ECO:0007669"/>
    <property type="project" value="TreeGrafter"/>
</dbReference>
<accession>A0A0F7C065</accession>
<dbReference type="InterPro" id="IPR028299">
    <property type="entry name" value="ClpA/B_CS2"/>
</dbReference>
<feature type="domain" description="Clp R" evidence="10">
    <location>
        <begin position="3"/>
        <end position="149"/>
    </location>
</feature>
<dbReference type="Pfam" id="PF07724">
    <property type="entry name" value="AAA_2"/>
    <property type="match status" value="1"/>
</dbReference>
<reference evidence="11" key="1">
    <citation type="submission" date="2015-03" db="EMBL/GenBank/DDBJ databases">
        <title>MIGS Cultured Bacterial/Archaeal sample from Brevibacillus laterosporus.</title>
        <authorList>
            <person name="Zeng D."/>
            <person name="Zhu L."/>
            <person name="Dong G."/>
            <person name="Ye W."/>
            <person name="Ren D."/>
            <person name="Wu L."/>
            <person name="Xu J."/>
            <person name="Li G."/>
            <person name="Guo L."/>
        </authorList>
    </citation>
    <scope>NUCLEOTIDE SEQUENCE</scope>
    <source>
        <strain evidence="11">B9</strain>
    </source>
</reference>
<dbReference type="SMART" id="SM01086">
    <property type="entry name" value="ClpB_D2-small"/>
    <property type="match status" value="1"/>
</dbReference>
<dbReference type="GO" id="GO:0005524">
    <property type="term" value="F:ATP binding"/>
    <property type="evidence" value="ECO:0007669"/>
    <property type="project" value="UniProtKB-KW"/>
</dbReference>
<dbReference type="SUPFAM" id="SSF81923">
    <property type="entry name" value="Double Clp-N motif"/>
    <property type="match status" value="1"/>
</dbReference>
<dbReference type="CDD" id="cd00009">
    <property type="entry name" value="AAA"/>
    <property type="match status" value="1"/>
</dbReference>
<dbReference type="GO" id="GO:0016887">
    <property type="term" value="F:ATP hydrolysis activity"/>
    <property type="evidence" value="ECO:0007669"/>
    <property type="project" value="InterPro"/>
</dbReference>
<protein>
    <submittedName>
        <fullName evidence="11">Clp protease ClpX</fullName>
    </submittedName>
</protein>
<dbReference type="PROSITE" id="PS00870">
    <property type="entry name" value="CLPAB_1"/>
    <property type="match status" value="1"/>
</dbReference>
<dbReference type="Pfam" id="PF00004">
    <property type="entry name" value="AAA"/>
    <property type="match status" value="1"/>
</dbReference>
<dbReference type="CDD" id="cd19499">
    <property type="entry name" value="RecA-like_ClpB_Hsp104-like"/>
    <property type="match status" value="1"/>
</dbReference>
<feature type="domain" description="UVR" evidence="9">
    <location>
        <begin position="424"/>
        <end position="459"/>
    </location>
</feature>
<dbReference type="Gene3D" id="3.40.50.300">
    <property type="entry name" value="P-loop containing nucleotide triphosphate hydrolases"/>
    <property type="match status" value="2"/>
</dbReference>
<gene>
    <name evidence="11" type="ORF">EX87_11185</name>
</gene>
<dbReference type="Pfam" id="PF10431">
    <property type="entry name" value="ClpB_D2-small"/>
    <property type="match status" value="1"/>
</dbReference>
<dbReference type="FunFam" id="3.40.50.300:FF:000025">
    <property type="entry name" value="ATP-dependent Clp protease subunit"/>
    <property type="match status" value="1"/>
</dbReference>
<dbReference type="GO" id="GO:0008233">
    <property type="term" value="F:peptidase activity"/>
    <property type="evidence" value="ECO:0007669"/>
    <property type="project" value="UniProtKB-KW"/>
</dbReference>
<dbReference type="InterPro" id="IPR001270">
    <property type="entry name" value="ClpA/B"/>
</dbReference>
<feature type="region of interest" description="Disordered" evidence="8">
    <location>
        <begin position="151"/>
        <end position="170"/>
    </location>
</feature>
<dbReference type="InterPro" id="IPR041546">
    <property type="entry name" value="ClpA/ClpB_AAA_lid"/>
</dbReference>
<proteinExistence type="inferred from homology"/>
<dbReference type="FunFam" id="1.10.8.60:FF:000017">
    <property type="entry name" value="ATP-dependent chaperone ClpB"/>
    <property type="match status" value="1"/>
</dbReference>
<dbReference type="AlphaFoldDB" id="A0A0F7C065"/>
<evidence type="ECO:0000256" key="7">
    <source>
        <dbReference type="SAM" id="Coils"/>
    </source>
</evidence>
<evidence type="ECO:0000256" key="5">
    <source>
        <dbReference type="PROSITE-ProRule" id="PRU01251"/>
    </source>
</evidence>
<organism evidence="11">
    <name type="scientific">Brevibacillus laterosporus</name>
    <name type="common">Bacillus laterosporus</name>
    <dbReference type="NCBI Taxonomy" id="1465"/>
    <lineage>
        <taxon>Bacteria</taxon>
        <taxon>Bacillati</taxon>
        <taxon>Bacillota</taxon>
        <taxon>Bacilli</taxon>
        <taxon>Bacillales</taxon>
        <taxon>Paenibacillaceae</taxon>
        <taxon>Brevibacillus</taxon>
    </lineage>
</organism>
<dbReference type="InterPro" id="IPR018368">
    <property type="entry name" value="ClpA/B_CS1"/>
</dbReference>
<dbReference type="Pfam" id="PF02861">
    <property type="entry name" value="Clp_N"/>
    <property type="match status" value="1"/>
</dbReference>
<dbReference type="InterPro" id="IPR003593">
    <property type="entry name" value="AAA+_ATPase"/>
</dbReference>
<dbReference type="Gene3D" id="1.10.1780.10">
    <property type="entry name" value="Clp, N-terminal domain"/>
    <property type="match status" value="1"/>
</dbReference>
<dbReference type="SMART" id="SM00382">
    <property type="entry name" value="AAA"/>
    <property type="match status" value="2"/>
</dbReference>
<comment type="similarity">
    <text evidence="6">Belongs to the ClpA/ClpB family.</text>
</comment>
<name>A0A0F7C065_BRELA</name>
<dbReference type="Gene3D" id="4.10.860.10">
    <property type="entry name" value="UVR domain"/>
    <property type="match status" value="1"/>
</dbReference>
<evidence type="ECO:0000313" key="11">
    <source>
        <dbReference type="EMBL" id="AKF94138.1"/>
    </source>
</evidence>
<dbReference type="InterPro" id="IPR019489">
    <property type="entry name" value="Clp_ATPase_C"/>
</dbReference>
<evidence type="ECO:0000256" key="3">
    <source>
        <dbReference type="ARBA" id="ARBA00022840"/>
    </source>
</evidence>
<keyword evidence="7" id="KW-0175">Coiled coil</keyword>
<evidence type="ECO:0000256" key="4">
    <source>
        <dbReference type="ARBA" id="ARBA00023186"/>
    </source>
</evidence>
<dbReference type="InterPro" id="IPR050130">
    <property type="entry name" value="ClpA_ClpB"/>
</dbReference>
<evidence type="ECO:0000256" key="8">
    <source>
        <dbReference type="SAM" id="MobiDB-lite"/>
    </source>
</evidence>
<dbReference type="InterPro" id="IPR036628">
    <property type="entry name" value="Clp_N_dom_sf"/>
</dbReference>
<dbReference type="InterPro" id="IPR003959">
    <property type="entry name" value="ATPase_AAA_core"/>
</dbReference>
<sequence length="820" mass="91781">MMFGRFTERAQKVLALALEEAVRLGHKDIGTEHVLLGLIREGEGIAAKALQALGLGLDKIQNEVESLIGRAPEQPANTTNYTPNYTPRAKKVIELSMDEARKLGHTYVGTEHILLGLIREGEGIAARIMNNLGISLNKARQQVLQLLGSSEMMSSHQPSGSNSSANTPTLDGLARDLTAIAKEGSLDPVIGRQKEIERVIQVLSRRTKNNPVLIGEPGVGKTAIAEGLAQKIVNNEIPETLRDKRVMTLDMGTVVAGTKYRGEFEDRLKKIMDEIRQAGNIILFIDELHTLIGAGGAEGAIDASNILKPALARGELQCVGATTLDEYRKYIEKDAALERRFQPIQVDEPTPEDAIKILSGLRDRYEAHHRVKITDEAIKQAVKLSDRYITDRFLPDKAIDLIDEAASKVRLQSFTVPPNLKELEARLEEVRKEKDAAVQSQEFEEAAALRDKEQKLREELDSTKKDWKERQGKLNMEVTQEDIAHVVANWTGIPVLKLKEEETQRLLKMEDILHDRVIGQDEAVKSVARAVRRARAGLKDPKRPIGSFIFLGPTGVGKTELARAVAETLFGDEDAMIRVDMSEYMEKHTTARLVGAPPGYVGYDEGGQLTEKVRRKPYSVILLDEIEKAHPDVFNILLQVLDDGRLTDSKGRTVDFRNTVVIMTSNVGASMIKKNSSLGFTTNDSEKKYQDMKDKVMDELKRSFRPEFLNRIDEIIVFHSLEQEHIEKIVTLMTEDLRKRLVEQEIDFKLSEEAKKILAKEGFDPAYGARPLRRAIQRNIEDRLSEELLKGTITKGDTVQIDAEDGKLTVKRLEQVKVTK</sequence>
<evidence type="ECO:0000256" key="2">
    <source>
        <dbReference type="ARBA" id="ARBA00022741"/>
    </source>
</evidence>
<dbReference type="FunFam" id="3.40.50.300:FF:000010">
    <property type="entry name" value="Chaperone clpB 1, putative"/>
    <property type="match status" value="1"/>
</dbReference>
<dbReference type="SUPFAM" id="SSF52540">
    <property type="entry name" value="P-loop containing nucleoside triphosphate hydrolases"/>
    <property type="match status" value="2"/>
</dbReference>
<dbReference type="PROSITE" id="PS00871">
    <property type="entry name" value="CLPAB_2"/>
    <property type="match status" value="1"/>
</dbReference>
<dbReference type="GO" id="GO:0005737">
    <property type="term" value="C:cytoplasm"/>
    <property type="evidence" value="ECO:0007669"/>
    <property type="project" value="TreeGrafter"/>
</dbReference>